<proteinExistence type="inferred from homology"/>
<comment type="subcellular location">
    <subcellularLocation>
        <location evidence="1">Cell membrane</location>
        <topology evidence="1">Multi-pass membrane protein</topology>
    </subcellularLocation>
</comment>
<evidence type="ECO:0000256" key="4">
    <source>
        <dbReference type="ARBA" id="ARBA00022475"/>
    </source>
</evidence>
<dbReference type="CDD" id="cd01116">
    <property type="entry name" value="P_permease"/>
    <property type="match status" value="1"/>
</dbReference>
<dbReference type="InterPro" id="IPR051475">
    <property type="entry name" value="Diverse_Ion_Transporter"/>
</dbReference>
<feature type="transmembrane region" description="Helical" evidence="8">
    <location>
        <begin position="173"/>
        <end position="196"/>
    </location>
</feature>
<dbReference type="Proteomes" id="UP001178888">
    <property type="component" value="Unassembled WGS sequence"/>
</dbReference>
<dbReference type="GO" id="GO:0005886">
    <property type="term" value="C:plasma membrane"/>
    <property type="evidence" value="ECO:0007669"/>
    <property type="project" value="UniProtKB-SubCell"/>
</dbReference>
<evidence type="ECO:0000259" key="9">
    <source>
        <dbReference type="Pfam" id="PF03600"/>
    </source>
</evidence>
<dbReference type="PANTHER" id="PTHR43568">
    <property type="entry name" value="P PROTEIN"/>
    <property type="match status" value="1"/>
</dbReference>
<reference evidence="11 12" key="1">
    <citation type="submission" date="2019-03" db="EMBL/GenBank/DDBJ databases">
        <title>Bacillus niacini sp. nov. a Nicotinate-Metabolizing Mesophile Isolated from Soil.</title>
        <authorList>
            <person name="Zhang G."/>
        </authorList>
    </citation>
    <scope>NUCLEOTIDE SEQUENCE [LARGE SCALE GENOMIC DNA]</scope>
    <source>
        <strain evidence="11 12">WN066</strain>
    </source>
</reference>
<evidence type="ECO:0000313" key="11">
    <source>
        <dbReference type="EMBL" id="TDK58865.1"/>
    </source>
</evidence>
<feature type="transmembrane region" description="Helical" evidence="8">
    <location>
        <begin position="224"/>
        <end position="245"/>
    </location>
</feature>
<feature type="transmembrane region" description="Helical" evidence="8">
    <location>
        <begin position="364"/>
        <end position="389"/>
    </location>
</feature>
<dbReference type="InterPro" id="IPR004680">
    <property type="entry name" value="Cit_transptr-like_dom"/>
</dbReference>
<sequence length="426" mass="46416">MGSQEWIALIIFLFTYATIISEKIHRTTIAMLGGLLMVAFGILDQKSAVHHIDFNTIGLLVGMMIIVGITSQTGVFEFIAVWAAQKVKGEPVRILIVLSFFTAVASAFLDNVTTVLLVVPVTLSITHQLKVHPIPFLMSEIFASNIGGTATMIGDPPNLMIGSAVKSLDFMTFINNLALINIIILVVTIFIFTLIYKKQLKSTKELKSHLLGKNAKQELKDYDLLAKCIFVIVLTLGGFFAHQLIHIETATIALIGAFILLLLTGDKYLVTVLEKVEWTTLFFFIGLFVIVGGLVETGLVAAVAKKAIALTGGEPKATTILILWMSAIISAFVDNIPFVATMIPMIKEMGKLGITNLDPLWWSLSLGACLGGNGTLIGASANLVVAGIASKEGYHITFLKYLKVGFPLMLLSIFISMIYIYVRYLL</sequence>
<evidence type="ECO:0000256" key="5">
    <source>
        <dbReference type="ARBA" id="ARBA00022692"/>
    </source>
</evidence>
<feature type="transmembrane region" description="Helical" evidence="8">
    <location>
        <begin position="251"/>
        <end position="269"/>
    </location>
</feature>
<evidence type="ECO:0000256" key="8">
    <source>
        <dbReference type="SAM" id="Phobius"/>
    </source>
</evidence>
<dbReference type="Pfam" id="PF03600">
    <property type="entry name" value="CitMHS"/>
    <property type="match status" value="1"/>
</dbReference>
<dbReference type="AlphaFoldDB" id="A0A4R5VLF2"/>
<accession>A0A4R5VLF2</accession>
<dbReference type="EMBL" id="JAVGVR010000001">
    <property type="protein sequence ID" value="MDQ6599222.1"/>
    <property type="molecule type" value="Genomic_DNA"/>
</dbReference>
<dbReference type="PRINTS" id="PR00758">
    <property type="entry name" value="ARSENICPUMP"/>
</dbReference>
<evidence type="ECO:0000313" key="12">
    <source>
        <dbReference type="Proteomes" id="UP000295132"/>
    </source>
</evidence>
<evidence type="ECO:0000256" key="1">
    <source>
        <dbReference type="ARBA" id="ARBA00004651"/>
    </source>
</evidence>
<keyword evidence="7 8" id="KW-0472">Membrane</keyword>
<evidence type="ECO:0000313" key="10">
    <source>
        <dbReference type="EMBL" id="MDQ6599222.1"/>
    </source>
</evidence>
<feature type="domain" description="Citrate transporter-like" evidence="9">
    <location>
        <begin position="16"/>
        <end position="367"/>
    </location>
</feature>
<dbReference type="RefSeq" id="WP_133337938.1">
    <property type="nucleotide sequence ID" value="NZ_JAVGVR010000001.1"/>
</dbReference>
<keyword evidence="13" id="KW-1185">Reference proteome</keyword>
<keyword evidence="5 8" id="KW-0812">Transmembrane</keyword>
<dbReference type="InterPro" id="IPR000802">
    <property type="entry name" value="Arsenical_pump_ArsB"/>
</dbReference>
<comment type="caution">
    <text evidence="11">The sequence shown here is derived from an EMBL/GenBank/DDBJ whole genome shotgun (WGS) entry which is preliminary data.</text>
</comment>
<name>A0A4R5VLF2_9BACI</name>
<evidence type="ECO:0000256" key="6">
    <source>
        <dbReference type="ARBA" id="ARBA00022989"/>
    </source>
</evidence>
<reference evidence="10" key="2">
    <citation type="submission" date="2023-08" db="EMBL/GenBank/DDBJ databases">
        <title>Nitrogen cycling bacteria in agricultural field soils.</title>
        <authorList>
            <person name="Jang J."/>
        </authorList>
    </citation>
    <scope>NUCLEOTIDE SEQUENCE</scope>
    <source>
        <strain evidence="10">PS3-36</strain>
    </source>
</reference>
<feature type="transmembrane region" description="Helical" evidence="8">
    <location>
        <begin position="94"/>
        <end position="119"/>
    </location>
</feature>
<evidence type="ECO:0000256" key="3">
    <source>
        <dbReference type="ARBA" id="ARBA00022448"/>
    </source>
</evidence>
<evidence type="ECO:0000256" key="7">
    <source>
        <dbReference type="ARBA" id="ARBA00023136"/>
    </source>
</evidence>
<evidence type="ECO:0000313" key="13">
    <source>
        <dbReference type="Proteomes" id="UP001178888"/>
    </source>
</evidence>
<keyword evidence="4" id="KW-1003">Cell membrane</keyword>
<gene>
    <name evidence="11" type="ORF">E2K98_21900</name>
    <name evidence="10" type="ORF">RCG21_23290</name>
</gene>
<keyword evidence="3" id="KW-0813">Transport</keyword>
<dbReference type="EMBL" id="SMYO01000011">
    <property type="protein sequence ID" value="TDK58865.1"/>
    <property type="molecule type" value="Genomic_DNA"/>
</dbReference>
<dbReference type="PANTHER" id="PTHR43568:SF1">
    <property type="entry name" value="P PROTEIN"/>
    <property type="match status" value="1"/>
</dbReference>
<comment type="similarity">
    <text evidence="2">Belongs to the CitM (TC 2.A.11) transporter family.</text>
</comment>
<dbReference type="GO" id="GO:0015105">
    <property type="term" value="F:arsenite transmembrane transporter activity"/>
    <property type="evidence" value="ECO:0007669"/>
    <property type="project" value="InterPro"/>
</dbReference>
<feature type="transmembrane region" description="Helical" evidence="8">
    <location>
        <begin position="321"/>
        <end position="343"/>
    </location>
</feature>
<feature type="transmembrane region" description="Helical" evidence="8">
    <location>
        <begin position="57"/>
        <end position="82"/>
    </location>
</feature>
<feature type="transmembrane region" description="Helical" evidence="8">
    <location>
        <begin position="6"/>
        <end position="21"/>
    </location>
</feature>
<feature type="transmembrane region" description="Helical" evidence="8">
    <location>
        <begin position="281"/>
        <end position="301"/>
    </location>
</feature>
<dbReference type="Proteomes" id="UP000295132">
    <property type="component" value="Unassembled WGS sequence"/>
</dbReference>
<protein>
    <submittedName>
        <fullName evidence="10">ArsB/NhaD family transporter</fullName>
    </submittedName>
</protein>
<evidence type="ECO:0000256" key="2">
    <source>
        <dbReference type="ARBA" id="ARBA00009843"/>
    </source>
</evidence>
<feature type="transmembrane region" description="Helical" evidence="8">
    <location>
        <begin position="28"/>
        <end position="45"/>
    </location>
</feature>
<feature type="transmembrane region" description="Helical" evidence="8">
    <location>
        <begin position="401"/>
        <end position="422"/>
    </location>
</feature>
<keyword evidence="6 8" id="KW-1133">Transmembrane helix</keyword>
<organism evidence="11 12">
    <name type="scientific">Bacillus salipaludis</name>
    <dbReference type="NCBI Taxonomy" id="2547811"/>
    <lineage>
        <taxon>Bacteria</taxon>
        <taxon>Bacillati</taxon>
        <taxon>Bacillota</taxon>
        <taxon>Bacilli</taxon>
        <taxon>Bacillales</taxon>
        <taxon>Bacillaceae</taxon>
        <taxon>Bacillus</taxon>
    </lineage>
</organism>